<evidence type="ECO:0000313" key="3">
    <source>
        <dbReference type="Proteomes" id="UP000886653"/>
    </source>
</evidence>
<evidence type="ECO:0000313" key="2">
    <source>
        <dbReference type="EMBL" id="KAG0152557.1"/>
    </source>
</evidence>
<feature type="transmembrane region" description="Helical" evidence="1">
    <location>
        <begin position="83"/>
        <end position="110"/>
    </location>
</feature>
<protein>
    <submittedName>
        <fullName evidence="2">Uncharacterized protein</fullName>
    </submittedName>
</protein>
<dbReference type="OrthoDB" id="2591106at2759"/>
<dbReference type="Proteomes" id="UP000886653">
    <property type="component" value="Unassembled WGS sequence"/>
</dbReference>
<gene>
    <name evidence="2" type="ORF">CROQUDRAFT_85674</name>
</gene>
<keyword evidence="3" id="KW-1185">Reference proteome</keyword>
<feature type="transmembrane region" description="Helical" evidence="1">
    <location>
        <begin position="17"/>
        <end position="36"/>
    </location>
</feature>
<comment type="caution">
    <text evidence="2">The sequence shown here is derived from an EMBL/GenBank/DDBJ whole genome shotgun (WGS) entry which is preliminary data.</text>
</comment>
<proteinExistence type="predicted"/>
<feature type="transmembrane region" description="Helical" evidence="1">
    <location>
        <begin position="149"/>
        <end position="173"/>
    </location>
</feature>
<sequence length="392" mass="44181">MQSNNSFADDDPSKCGLIINLFIGLILALPLLFIFIRTYHQPNSILWKAVYVPRTWCPPQPSKLTNSINQSQSHLFTDEQIHLCFLALGLTLSLHGLFLGLPLSLTLFIADVPLLATTVRLSSLENLTSLRLLYRFDQNLSRYINKLNLWAVFSLLIGSILAFGLILLEWNYLNAHLRRFSHSKCGNLQIVFLPADPHSGLDQIGEKEMVDWVRACKLGPLGSEGDGLALEAEIRAQRGLFEKAHQQQPQQLGSDTYANLQDHPQPEFAEAGQRGLIIHDVFTISNLNQLCSLSESRRKVLNQLELAEAKYVAGFIPEHEDQSLSKHAKGKGPLWKTIKGKLDEELDTSTLTPYGPSTFYRLETQQPRIVSMSWKSPTLDWGLFEMFGKQSK</sequence>
<keyword evidence="1" id="KW-0812">Transmembrane</keyword>
<keyword evidence="1" id="KW-1133">Transmembrane helix</keyword>
<accession>A0A9P6THI8</accession>
<evidence type="ECO:0000256" key="1">
    <source>
        <dbReference type="SAM" id="Phobius"/>
    </source>
</evidence>
<organism evidence="2 3">
    <name type="scientific">Cronartium quercuum f. sp. fusiforme G11</name>
    <dbReference type="NCBI Taxonomy" id="708437"/>
    <lineage>
        <taxon>Eukaryota</taxon>
        <taxon>Fungi</taxon>
        <taxon>Dikarya</taxon>
        <taxon>Basidiomycota</taxon>
        <taxon>Pucciniomycotina</taxon>
        <taxon>Pucciniomycetes</taxon>
        <taxon>Pucciniales</taxon>
        <taxon>Coleosporiaceae</taxon>
        <taxon>Cronartium</taxon>
    </lineage>
</organism>
<name>A0A9P6THI8_9BASI</name>
<dbReference type="EMBL" id="MU167208">
    <property type="protein sequence ID" value="KAG0152557.1"/>
    <property type="molecule type" value="Genomic_DNA"/>
</dbReference>
<reference evidence="2" key="1">
    <citation type="submission" date="2013-11" db="EMBL/GenBank/DDBJ databases">
        <title>Genome sequence of the fusiform rust pathogen reveals effectors for host alternation and coevolution with pine.</title>
        <authorList>
            <consortium name="DOE Joint Genome Institute"/>
            <person name="Smith K."/>
            <person name="Pendleton A."/>
            <person name="Kubisiak T."/>
            <person name="Anderson C."/>
            <person name="Salamov A."/>
            <person name="Aerts A."/>
            <person name="Riley R."/>
            <person name="Clum A."/>
            <person name="Lindquist E."/>
            <person name="Ence D."/>
            <person name="Campbell M."/>
            <person name="Kronenberg Z."/>
            <person name="Feau N."/>
            <person name="Dhillon B."/>
            <person name="Hamelin R."/>
            <person name="Burleigh J."/>
            <person name="Smith J."/>
            <person name="Yandell M."/>
            <person name="Nelson C."/>
            <person name="Grigoriev I."/>
            <person name="Davis J."/>
        </authorList>
    </citation>
    <scope>NUCLEOTIDE SEQUENCE</scope>
    <source>
        <strain evidence="2">G11</strain>
    </source>
</reference>
<keyword evidence="1" id="KW-0472">Membrane</keyword>
<dbReference type="AlphaFoldDB" id="A0A9P6THI8"/>